<reference evidence="1" key="1">
    <citation type="journal article" date="2014" name="Int. J. Syst. Evol. Microbiol.">
        <title>Complete genome sequence of Corynebacterium casei LMG S-19264T (=DSM 44701T), isolated from a smear-ripened cheese.</title>
        <authorList>
            <consortium name="US DOE Joint Genome Institute (JGI-PGF)"/>
            <person name="Walter F."/>
            <person name="Albersmeier A."/>
            <person name="Kalinowski J."/>
            <person name="Ruckert C."/>
        </authorList>
    </citation>
    <scope>NUCLEOTIDE SEQUENCE</scope>
    <source>
        <strain evidence="1">JCM 18487</strain>
    </source>
</reference>
<protein>
    <submittedName>
        <fullName evidence="1">N-acetyl-alpha-D-glucosaminyl L-malate deacetylase 2</fullName>
    </submittedName>
</protein>
<evidence type="ECO:0000313" key="2">
    <source>
        <dbReference type="Proteomes" id="UP000637695"/>
    </source>
</evidence>
<dbReference type="PANTHER" id="PTHR12993:SF27">
    <property type="entry name" value="N-ACETYL-ALPHA-D-GLUCOSAMINYL L-MALATE DEACETYLASE 2-RELATED"/>
    <property type="match status" value="1"/>
</dbReference>
<dbReference type="EMBL" id="BMOY01000045">
    <property type="protein sequence ID" value="GGJ12441.1"/>
    <property type="molecule type" value="Genomic_DNA"/>
</dbReference>
<reference evidence="1" key="2">
    <citation type="submission" date="2020-09" db="EMBL/GenBank/DDBJ databases">
        <authorList>
            <person name="Sun Q."/>
            <person name="Ohkuma M."/>
        </authorList>
    </citation>
    <scope>NUCLEOTIDE SEQUENCE</scope>
    <source>
        <strain evidence="1">JCM 18487</strain>
    </source>
</reference>
<dbReference type="NCBIfam" id="TIGR04000">
    <property type="entry name" value="thiol_BshB2"/>
    <property type="match status" value="1"/>
</dbReference>
<dbReference type="Pfam" id="PF02585">
    <property type="entry name" value="PIG-L"/>
    <property type="match status" value="1"/>
</dbReference>
<dbReference type="InterPro" id="IPR003737">
    <property type="entry name" value="GlcNAc_PI_deacetylase-related"/>
</dbReference>
<gene>
    <name evidence="1" type="primary">bshB2</name>
    <name evidence="1" type="ORF">GCM10010885_22290</name>
</gene>
<evidence type="ECO:0000313" key="1">
    <source>
        <dbReference type="EMBL" id="GGJ12441.1"/>
    </source>
</evidence>
<comment type="caution">
    <text evidence="1">The sequence shown here is derived from an EMBL/GenBank/DDBJ whole genome shotgun (WGS) entry which is preliminary data.</text>
</comment>
<keyword evidence="2" id="KW-1185">Reference proteome</keyword>
<dbReference type="PANTHER" id="PTHR12993">
    <property type="entry name" value="N-ACETYLGLUCOSAMINYL-PHOSPHATIDYLINOSITOL DE-N-ACETYLASE-RELATED"/>
    <property type="match status" value="1"/>
</dbReference>
<proteinExistence type="predicted"/>
<sequence length="225" mass="25523">MNTKHVLLIFPHPDDETLGKAGAVALYTRQGVPVTLICATLGEMGRNMGRPLFANRETLPQIRERELREACRILGIGDLRLLHLRDKTLEFEDEDALADRIEAVIREVQPSVIMTYYPGHGVHPDHDALAAAVVRAVRRLPRDERPVIHASPVTRNAEAVLGPPDIVLDVRSVLDVKLAAMRAHRSQTEGMFKRLEEEAAKDPKVKEEFERNLSVERYWIYRVDE</sequence>
<dbReference type="AlphaFoldDB" id="A0A917KJN5"/>
<dbReference type="RefSeq" id="WP_188883153.1">
    <property type="nucleotide sequence ID" value="NZ_BMOY01000045.1"/>
</dbReference>
<dbReference type="InterPro" id="IPR023841">
    <property type="entry name" value="BshB2"/>
</dbReference>
<dbReference type="GO" id="GO:0016811">
    <property type="term" value="F:hydrolase activity, acting on carbon-nitrogen (but not peptide) bonds, in linear amides"/>
    <property type="evidence" value="ECO:0007669"/>
    <property type="project" value="TreeGrafter"/>
</dbReference>
<organism evidence="1 2">
    <name type="scientific">Alicyclobacillus cellulosilyticus</name>
    <dbReference type="NCBI Taxonomy" id="1003997"/>
    <lineage>
        <taxon>Bacteria</taxon>
        <taxon>Bacillati</taxon>
        <taxon>Bacillota</taxon>
        <taxon>Bacilli</taxon>
        <taxon>Bacillales</taxon>
        <taxon>Alicyclobacillaceae</taxon>
        <taxon>Alicyclobacillus</taxon>
    </lineage>
</organism>
<dbReference type="SUPFAM" id="SSF102588">
    <property type="entry name" value="LmbE-like"/>
    <property type="match status" value="1"/>
</dbReference>
<dbReference type="Gene3D" id="3.40.50.10320">
    <property type="entry name" value="LmbE-like"/>
    <property type="match status" value="1"/>
</dbReference>
<dbReference type="Proteomes" id="UP000637695">
    <property type="component" value="Unassembled WGS sequence"/>
</dbReference>
<dbReference type="InterPro" id="IPR024078">
    <property type="entry name" value="LmbE-like_dom_sf"/>
</dbReference>
<accession>A0A917KJN5</accession>
<name>A0A917KJN5_9BACL</name>